<dbReference type="PANTHER" id="PTHR48081">
    <property type="entry name" value="AB HYDROLASE SUPERFAMILY PROTEIN C4A8.06C"/>
    <property type="match status" value="1"/>
</dbReference>
<protein>
    <submittedName>
        <fullName evidence="3">Alpha/beta hydrolase</fullName>
    </submittedName>
</protein>
<dbReference type="PANTHER" id="PTHR48081:SF8">
    <property type="entry name" value="ALPHA_BETA HYDROLASE FOLD-3 DOMAIN-CONTAINING PROTEIN-RELATED"/>
    <property type="match status" value="1"/>
</dbReference>
<dbReference type="InterPro" id="IPR050300">
    <property type="entry name" value="GDXG_lipolytic_enzyme"/>
</dbReference>
<evidence type="ECO:0000313" key="3">
    <source>
        <dbReference type="EMBL" id="GAA3754197.1"/>
    </source>
</evidence>
<dbReference type="InterPro" id="IPR013094">
    <property type="entry name" value="AB_hydrolase_3"/>
</dbReference>
<comment type="caution">
    <text evidence="3">The sequence shown here is derived from an EMBL/GenBank/DDBJ whole genome shotgun (WGS) entry which is preliminary data.</text>
</comment>
<dbReference type="InterPro" id="IPR029058">
    <property type="entry name" value="AB_hydrolase_fold"/>
</dbReference>
<dbReference type="SUPFAM" id="SSF53474">
    <property type="entry name" value="alpha/beta-Hydrolases"/>
    <property type="match status" value="1"/>
</dbReference>
<name>A0ABP7G5C0_9ACTN</name>
<evidence type="ECO:0000256" key="1">
    <source>
        <dbReference type="ARBA" id="ARBA00022801"/>
    </source>
</evidence>
<evidence type="ECO:0000259" key="2">
    <source>
        <dbReference type="Pfam" id="PF07859"/>
    </source>
</evidence>
<proteinExistence type="predicted"/>
<reference evidence="4" key="1">
    <citation type="journal article" date="2019" name="Int. J. Syst. Evol. Microbiol.">
        <title>The Global Catalogue of Microorganisms (GCM) 10K type strain sequencing project: providing services to taxonomists for standard genome sequencing and annotation.</title>
        <authorList>
            <consortium name="The Broad Institute Genomics Platform"/>
            <consortium name="The Broad Institute Genome Sequencing Center for Infectious Disease"/>
            <person name="Wu L."/>
            <person name="Ma J."/>
        </authorList>
    </citation>
    <scope>NUCLEOTIDE SEQUENCE [LARGE SCALE GENOMIC DNA]</scope>
    <source>
        <strain evidence="4">JCM 17137</strain>
    </source>
</reference>
<dbReference type="Gene3D" id="3.40.50.1820">
    <property type="entry name" value="alpha/beta hydrolase"/>
    <property type="match status" value="1"/>
</dbReference>
<dbReference type="Pfam" id="PF07859">
    <property type="entry name" value="Abhydrolase_3"/>
    <property type="match status" value="1"/>
</dbReference>
<dbReference type="Proteomes" id="UP001500908">
    <property type="component" value="Unassembled WGS sequence"/>
</dbReference>
<dbReference type="GO" id="GO:0016787">
    <property type="term" value="F:hydrolase activity"/>
    <property type="evidence" value="ECO:0007669"/>
    <property type="project" value="UniProtKB-KW"/>
</dbReference>
<gene>
    <name evidence="3" type="ORF">GCM10022402_36080</name>
</gene>
<feature type="domain" description="Alpha/beta hydrolase fold-3" evidence="2">
    <location>
        <begin position="84"/>
        <end position="291"/>
    </location>
</feature>
<dbReference type="RefSeq" id="WP_344973461.1">
    <property type="nucleotide sequence ID" value="NZ_BAABDD010000019.1"/>
</dbReference>
<organism evidence="3 4">
    <name type="scientific">Salinactinospora qingdaonensis</name>
    <dbReference type="NCBI Taxonomy" id="702744"/>
    <lineage>
        <taxon>Bacteria</taxon>
        <taxon>Bacillati</taxon>
        <taxon>Actinomycetota</taxon>
        <taxon>Actinomycetes</taxon>
        <taxon>Streptosporangiales</taxon>
        <taxon>Nocardiopsidaceae</taxon>
        <taxon>Salinactinospora</taxon>
    </lineage>
</organism>
<accession>A0ABP7G5C0</accession>
<evidence type="ECO:0000313" key="4">
    <source>
        <dbReference type="Proteomes" id="UP001500908"/>
    </source>
</evidence>
<sequence>MAHHRVVLERAAQEFAAANASPPFLYQLPIEQSRAILEDVQSGEGVDKPEVAEEWVSIPGGPTGQVSTRIVRPVAASGTLPVICYIHGAGWVFGSAATHDRLVRELAVRSGAAVVFPDYDRSPEAPYPTAIEQNYAAAQWVMAHGADKGLDASRTAVAGDSVGGNMAIALTLLAKERGDVDLVGQVLFYPVTDANFDTDSYHQFGEGYYLNRDAMIWFWDQYTTDESQRAEITASPLRASVDQLQGLPPAMVVTGEADVLRDEGEAFANKLREAGVSVTAVRMQGMIHDFVMLDALRETRAAAAAMELSTAFLRQVLGTGAAQVPRQAGQRRAAAAS</sequence>
<dbReference type="EMBL" id="BAABDD010000019">
    <property type="protein sequence ID" value="GAA3754197.1"/>
    <property type="molecule type" value="Genomic_DNA"/>
</dbReference>
<keyword evidence="1 3" id="KW-0378">Hydrolase</keyword>
<keyword evidence="4" id="KW-1185">Reference proteome</keyword>